<dbReference type="InterPro" id="IPR025391">
    <property type="entry name" value="DUF4123"/>
</dbReference>
<sequence>MTAVLNTWLDLLETSCVQASTTCLDIIIDQAGSDAPLLPRVLSVEPALPWYSLFTGLPEAGADELAPLLVRVDLAQPLQRQWLMGLMQALSGRSQLLVLTSHWPFQQLAEHLGRCLEARNGGYLGLLRYYDPRVFPLLFSHVLEPDQQETLLGPAMFWSWLDREGAPKRISGRAERPERFDLFSPIELSDAQLDILCCASDATLAMEHLSEAFPLEWSVEQRFQLCYAAMIDATEAGLLLAPQREAFIRERLCNA</sequence>
<dbReference type="EMBL" id="CABVHW010000001">
    <property type="protein sequence ID" value="VVN67684.1"/>
    <property type="molecule type" value="Genomic_DNA"/>
</dbReference>
<evidence type="ECO:0000259" key="1">
    <source>
        <dbReference type="Pfam" id="PF13503"/>
    </source>
</evidence>
<dbReference type="AlphaFoldDB" id="A0A5E6ZSD7"/>
<evidence type="ECO:0000313" key="3">
    <source>
        <dbReference type="Proteomes" id="UP000381093"/>
    </source>
</evidence>
<evidence type="ECO:0000313" key="2">
    <source>
        <dbReference type="EMBL" id="VVN67684.1"/>
    </source>
</evidence>
<reference evidence="2 3" key="1">
    <citation type="submission" date="2019-09" db="EMBL/GenBank/DDBJ databases">
        <authorList>
            <person name="Chandra G."/>
            <person name="Truman W A."/>
        </authorList>
    </citation>
    <scope>NUCLEOTIDE SEQUENCE [LARGE SCALE GENOMIC DNA]</scope>
    <source>
        <strain evidence="2">PS710</strain>
    </source>
</reference>
<name>A0A5E6ZSD7_PSEFL</name>
<dbReference type="Pfam" id="PF13503">
    <property type="entry name" value="DUF4123"/>
    <property type="match status" value="1"/>
</dbReference>
<accession>A0A5E6ZSD7</accession>
<gene>
    <name evidence="2" type="ORF">PS710_00210</name>
</gene>
<dbReference type="Proteomes" id="UP000381093">
    <property type="component" value="Unassembled WGS sequence"/>
</dbReference>
<protein>
    <recommendedName>
        <fullName evidence="1">DUF4123 domain-containing protein</fullName>
    </recommendedName>
</protein>
<organism evidence="2 3">
    <name type="scientific">Pseudomonas fluorescens</name>
    <dbReference type="NCBI Taxonomy" id="294"/>
    <lineage>
        <taxon>Bacteria</taxon>
        <taxon>Pseudomonadati</taxon>
        <taxon>Pseudomonadota</taxon>
        <taxon>Gammaproteobacteria</taxon>
        <taxon>Pseudomonadales</taxon>
        <taxon>Pseudomonadaceae</taxon>
        <taxon>Pseudomonas</taxon>
    </lineage>
</organism>
<proteinExistence type="predicted"/>
<feature type="domain" description="DUF4123" evidence="1">
    <location>
        <begin position="27"/>
        <end position="148"/>
    </location>
</feature>
<dbReference type="RefSeq" id="WP_150762765.1">
    <property type="nucleotide sequence ID" value="NZ_CABVHW010000001.1"/>
</dbReference>